<dbReference type="Proteomes" id="UP000485484">
    <property type="component" value="Unassembled WGS sequence"/>
</dbReference>
<organism evidence="1">
    <name type="scientific">candidate division TA06 bacterium ADurb.Bin417</name>
    <dbReference type="NCBI Taxonomy" id="1852828"/>
    <lineage>
        <taxon>Bacteria</taxon>
        <taxon>Bacteria division TA06</taxon>
    </lineage>
</organism>
<evidence type="ECO:0000313" key="1">
    <source>
        <dbReference type="EMBL" id="OPZ92421.1"/>
    </source>
</evidence>
<sequence length="618" mass="65900">MKFPAQVELDHLVEAEQTDQVTDPVHTQVGLAVGLHGEQGQRAAVAQGEQAADESLLLLVSLDHQAQHPVQLLEEAGVVAGGPVSGPRQVDRDILQGAEAHLPGRGRLGEIGRVEHEGEAAALRDLGRFAPVEDEVGVALFGRRPADVGQVLLGARCLEELVGQVAERLREEEGSAQPVSLEIDLEESPGELLGLRLVFGVGLAGILTARADGRRLLEVVGDLPVNVDVAEDGLAAASHRLLAVLVDQHLGQLLDVPVRHPLQVRGEEVVDRVPADGAGEVALEGGRELHHVRQERLAVAGRLGDGEGVGQREAEFFDVLQRLAAAVRPVAHAQVVQVDITGQMGVGHLGREDLQQGVLLLDRLGQREVGRLRVVRYVGILLVGEGNHLAHVVKGHAEPGMAPPLLLEAVLDQLGIHHLADQRRGQRADLGGDDLLLHLEGDDLGDVPGELGLPAEGVDDALPVPGYDIVLAGPHEEGQVGRFAQAVDFGRRELQFIGEDAGPDLADAGPPLAVKDIGLGRLGVAGLDQDLFHDVLDLLHRGNPAGEFAVQVDDDRVGQVFGQAAVAAAHRLGRLEDGVDNFFAVHRDNPAVPFFDRLNLVHDWLPVFSTGRFPFQTR</sequence>
<dbReference type="AlphaFoldDB" id="A0A1V5MHZ7"/>
<proteinExistence type="predicted"/>
<protein>
    <submittedName>
        <fullName evidence="1">Uncharacterized protein</fullName>
    </submittedName>
</protein>
<reference evidence="1" key="1">
    <citation type="submission" date="2017-02" db="EMBL/GenBank/DDBJ databases">
        <title>Delving into the versatile metabolic prowess of the omnipresent phylum Bacteroidetes.</title>
        <authorList>
            <person name="Nobu M.K."/>
            <person name="Mei R."/>
            <person name="Narihiro T."/>
            <person name="Kuroda K."/>
            <person name="Liu W.-T."/>
        </authorList>
    </citation>
    <scope>NUCLEOTIDE SEQUENCE</scope>
    <source>
        <strain evidence="1">ADurb.Bin417</strain>
    </source>
</reference>
<name>A0A1V5MHZ7_UNCT6</name>
<comment type="caution">
    <text evidence="1">The sequence shown here is derived from an EMBL/GenBank/DDBJ whole genome shotgun (WGS) entry which is preliminary data.</text>
</comment>
<accession>A0A1V5MHZ7</accession>
<gene>
    <name evidence="1" type="ORF">BWY73_00817</name>
</gene>
<dbReference type="EMBL" id="MWAK01000101">
    <property type="protein sequence ID" value="OPZ92421.1"/>
    <property type="molecule type" value="Genomic_DNA"/>
</dbReference>